<dbReference type="EMBL" id="LUCQ01000061">
    <property type="protein sequence ID" value="OAO80947.1"/>
    <property type="molecule type" value="Genomic_DNA"/>
</dbReference>
<dbReference type="AlphaFoldDB" id="A0A178TI38"/>
<evidence type="ECO:0000256" key="1">
    <source>
        <dbReference type="SAM" id="MobiDB-lite"/>
    </source>
</evidence>
<comment type="caution">
    <text evidence="2">The sequence shown here is derived from an EMBL/GenBank/DDBJ whole genome shotgun (WGS) entry which is preliminary data.</text>
</comment>
<proteinExistence type="predicted"/>
<dbReference type="Proteomes" id="UP000078336">
    <property type="component" value="Unassembled WGS sequence"/>
</dbReference>
<protein>
    <submittedName>
        <fullName evidence="2">Uncharacterized protein</fullName>
    </submittedName>
</protein>
<accession>A0A178TI38</accession>
<dbReference type="PATRIC" id="fig|33934.7.peg.2020"/>
<name>A0A178TI38_9BACL</name>
<organism evidence="2 3">
    <name type="scientific">Anoxybacillus flavithermus</name>
    <dbReference type="NCBI Taxonomy" id="33934"/>
    <lineage>
        <taxon>Bacteria</taxon>
        <taxon>Bacillati</taxon>
        <taxon>Bacillota</taxon>
        <taxon>Bacilli</taxon>
        <taxon>Bacillales</taxon>
        <taxon>Anoxybacillaceae</taxon>
        <taxon>Anoxybacillus</taxon>
    </lineage>
</organism>
<evidence type="ECO:0000313" key="3">
    <source>
        <dbReference type="Proteomes" id="UP000078336"/>
    </source>
</evidence>
<reference evidence="2 3" key="1">
    <citation type="submission" date="2016-03" db="EMBL/GenBank/DDBJ databases">
        <title>Spore heat resistance.</title>
        <authorList>
            <person name="Boekhorst J."/>
            <person name="Berendsen E.M."/>
            <person name="Wells-Bennik M.H."/>
            <person name="Kuipers O.P."/>
        </authorList>
    </citation>
    <scope>NUCLEOTIDE SEQUENCE [LARGE SCALE GENOMIC DNA]</scope>
    <source>
        <strain evidence="2 3">AF16</strain>
    </source>
</reference>
<sequence length="137" mass="16818">MKNQGIHKALEKLDWRKRAYFMRKFQIRSSKNEHILNMTDEEFLKWADRRTFTVFHNWEQTDEYFELYMLYMKGKMQRDLETVYDVVSEKAKQGDEKAVKLFLQLHKDMNQLQKAMNRTNNKKQEEVQEDDDDDLEI</sequence>
<feature type="region of interest" description="Disordered" evidence="1">
    <location>
        <begin position="116"/>
        <end position="137"/>
    </location>
</feature>
<gene>
    <name evidence="2" type="ORF">TAF16_0886</name>
</gene>
<evidence type="ECO:0000313" key="2">
    <source>
        <dbReference type="EMBL" id="OAO80947.1"/>
    </source>
</evidence>
<keyword evidence="3" id="KW-1185">Reference proteome</keyword>
<feature type="compositionally biased region" description="Acidic residues" evidence="1">
    <location>
        <begin position="127"/>
        <end position="137"/>
    </location>
</feature>
<dbReference type="RefSeq" id="WP_064214075.1">
    <property type="nucleotide sequence ID" value="NZ_LUCQ01000061.1"/>
</dbReference>